<dbReference type="InParanoid" id="A2FU00"/>
<dbReference type="VEuPathDB" id="TrichDB:TVAGG3_0708360"/>
<name>A2FU00_TRIV3</name>
<dbReference type="VEuPathDB" id="TrichDB:TVAG_309690"/>
<dbReference type="EMBL" id="DS114022">
    <property type="protein sequence ID" value="EAX91617.1"/>
    <property type="molecule type" value="Genomic_DNA"/>
</dbReference>
<organism evidence="2 3">
    <name type="scientific">Trichomonas vaginalis (strain ATCC PRA-98 / G3)</name>
    <dbReference type="NCBI Taxonomy" id="412133"/>
    <lineage>
        <taxon>Eukaryota</taxon>
        <taxon>Metamonada</taxon>
        <taxon>Parabasalia</taxon>
        <taxon>Trichomonadida</taxon>
        <taxon>Trichomonadidae</taxon>
        <taxon>Trichomonas</taxon>
    </lineage>
</organism>
<feature type="coiled-coil region" evidence="1">
    <location>
        <begin position="133"/>
        <end position="160"/>
    </location>
</feature>
<reference evidence="2" key="2">
    <citation type="journal article" date="2007" name="Science">
        <title>Draft genome sequence of the sexually transmitted pathogen Trichomonas vaginalis.</title>
        <authorList>
            <person name="Carlton J.M."/>
            <person name="Hirt R.P."/>
            <person name="Silva J.C."/>
            <person name="Delcher A.L."/>
            <person name="Schatz M."/>
            <person name="Zhao Q."/>
            <person name="Wortman J.R."/>
            <person name="Bidwell S.L."/>
            <person name="Alsmark U.C.M."/>
            <person name="Besteiro S."/>
            <person name="Sicheritz-Ponten T."/>
            <person name="Noel C.J."/>
            <person name="Dacks J.B."/>
            <person name="Foster P.G."/>
            <person name="Simillion C."/>
            <person name="Van de Peer Y."/>
            <person name="Miranda-Saavedra D."/>
            <person name="Barton G.J."/>
            <person name="Westrop G.D."/>
            <person name="Mueller S."/>
            <person name="Dessi D."/>
            <person name="Fiori P.L."/>
            <person name="Ren Q."/>
            <person name="Paulsen I."/>
            <person name="Zhang H."/>
            <person name="Bastida-Corcuera F.D."/>
            <person name="Simoes-Barbosa A."/>
            <person name="Brown M.T."/>
            <person name="Hayes R.D."/>
            <person name="Mukherjee M."/>
            <person name="Okumura C.Y."/>
            <person name="Schneider R."/>
            <person name="Smith A.J."/>
            <person name="Vanacova S."/>
            <person name="Villalvazo M."/>
            <person name="Haas B.J."/>
            <person name="Pertea M."/>
            <person name="Feldblyum T.V."/>
            <person name="Utterback T.R."/>
            <person name="Shu C.L."/>
            <person name="Osoegawa K."/>
            <person name="de Jong P.J."/>
            <person name="Hrdy I."/>
            <person name="Horvathova L."/>
            <person name="Zubacova Z."/>
            <person name="Dolezal P."/>
            <person name="Malik S.B."/>
            <person name="Logsdon J.M. Jr."/>
            <person name="Henze K."/>
            <person name="Gupta A."/>
            <person name="Wang C.C."/>
            <person name="Dunne R.L."/>
            <person name="Upcroft J.A."/>
            <person name="Upcroft P."/>
            <person name="White O."/>
            <person name="Salzberg S.L."/>
            <person name="Tang P."/>
            <person name="Chiu C.-H."/>
            <person name="Lee Y.-S."/>
            <person name="Embley T.M."/>
            <person name="Coombs G.H."/>
            <person name="Mottram J.C."/>
            <person name="Tachezy J."/>
            <person name="Fraser-Liggett C.M."/>
            <person name="Johnson P.J."/>
        </authorList>
    </citation>
    <scope>NUCLEOTIDE SEQUENCE [LARGE SCALE GENOMIC DNA]</scope>
    <source>
        <strain evidence="2">G3</strain>
    </source>
</reference>
<dbReference type="RefSeq" id="XP_001304547.1">
    <property type="nucleotide sequence ID" value="XM_001304546.1"/>
</dbReference>
<dbReference type="Proteomes" id="UP000001542">
    <property type="component" value="Unassembled WGS sequence"/>
</dbReference>
<proteinExistence type="predicted"/>
<feature type="coiled-coil region" evidence="1">
    <location>
        <begin position="317"/>
        <end position="385"/>
    </location>
</feature>
<evidence type="ECO:0000313" key="2">
    <source>
        <dbReference type="EMBL" id="EAX91617.1"/>
    </source>
</evidence>
<keyword evidence="3" id="KW-1185">Reference proteome</keyword>
<accession>A2FU00</accession>
<gene>
    <name evidence="2" type="ORF">TVAG_309690</name>
</gene>
<feature type="coiled-coil region" evidence="1">
    <location>
        <begin position="62"/>
        <end position="103"/>
    </location>
</feature>
<keyword evidence="1" id="KW-0175">Coiled coil</keyword>
<evidence type="ECO:0000313" key="3">
    <source>
        <dbReference type="Proteomes" id="UP000001542"/>
    </source>
</evidence>
<dbReference type="AlphaFoldDB" id="A2FU00"/>
<protein>
    <submittedName>
        <fullName evidence="2">Uncharacterized protein</fullName>
    </submittedName>
</protein>
<dbReference type="KEGG" id="tva:4749316"/>
<sequence length="395" mass="46220">MTNISAARYEHLSKCISSSVTAAIEEIIDKSGDNNVNLLKKLTEDINVILTCTIKSEQEDYIEKISYDLECALNEKRELQTQLEKLSKKLKTTKSLLQEQNIAYINKTRELENSLHETNWKRTVQEGKYRESIKEKDQIINNMKNSLKSIRNEILELKNSILVLNSYYAKQHAKQKLYIERVKQVTHESFQNSISTITKQNLESETRSINSFNEQIYEEQARNASMKNSINRILNTLTEFSPNKSKYSFTADNFTKKEKEFHQFIIETMQFQKDNAYQSIKQELQLAIPNIKLDETADIVNVISQHCNQELKECPNCNQKQLEINELNHQIEELKEKLEKTHTKVQQIKSQPEETISYESVITDSDDWEKRRKELERKITTLSKLTKSPLKSMPN</sequence>
<reference evidence="2" key="1">
    <citation type="submission" date="2006-10" db="EMBL/GenBank/DDBJ databases">
        <authorList>
            <person name="Amadeo P."/>
            <person name="Zhao Q."/>
            <person name="Wortman J."/>
            <person name="Fraser-Liggett C."/>
            <person name="Carlton J."/>
        </authorList>
    </citation>
    <scope>NUCLEOTIDE SEQUENCE</scope>
    <source>
        <strain evidence="2">G3</strain>
    </source>
</reference>
<dbReference type="SMR" id="A2FU00"/>
<evidence type="ECO:0000256" key="1">
    <source>
        <dbReference type="SAM" id="Coils"/>
    </source>
</evidence>